<name>A0A4Y2FX71_ARAVE</name>
<reference evidence="1 2" key="1">
    <citation type="journal article" date="2019" name="Sci. Rep.">
        <title>Orb-weaving spider Araneus ventricosus genome elucidates the spidroin gene catalogue.</title>
        <authorList>
            <person name="Kono N."/>
            <person name="Nakamura H."/>
            <person name="Ohtoshi R."/>
            <person name="Moran D.A.P."/>
            <person name="Shinohara A."/>
            <person name="Yoshida Y."/>
            <person name="Fujiwara M."/>
            <person name="Mori M."/>
            <person name="Tomita M."/>
            <person name="Arakawa K."/>
        </authorList>
    </citation>
    <scope>NUCLEOTIDE SEQUENCE [LARGE SCALE GENOMIC DNA]</scope>
</reference>
<sequence>MAHGSRCDSASDAIHAAIRCDSRARRTFTAIRCGAAIGPGYGDQMQFHGVRCSSIVIRYDSHVIRFDSRISNARFHTTQSDESSSAVVVVKQKECHLLELDGSRFQMW</sequence>
<protein>
    <submittedName>
        <fullName evidence="1">Uncharacterized protein</fullName>
    </submittedName>
</protein>
<evidence type="ECO:0000313" key="2">
    <source>
        <dbReference type="Proteomes" id="UP000499080"/>
    </source>
</evidence>
<evidence type="ECO:0000313" key="1">
    <source>
        <dbReference type="EMBL" id="GBM44999.1"/>
    </source>
</evidence>
<dbReference type="Proteomes" id="UP000499080">
    <property type="component" value="Unassembled WGS sequence"/>
</dbReference>
<dbReference type="AlphaFoldDB" id="A0A4Y2FX71"/>
<organism evidence="1 2">
    <name type="scientific">Araneus ventricosus</name>
    <name type="common">Orbweaver spider</name>
    <name type="synonym">Epeira ventricosa</name>
    <dbReference type="NCBI Taxonomy" id="182803"/>
    <lineage>
        <taxon>Eukaryota</taxon>
        <taxon>Metazoa</taxon>
        <taxon>Ecdysozoa</taxon>
        <taxon>Arthropoda</taxon>
        <taxon>Chelicerata</taxon>
        <taxon>Arachnida</taxon>
        <taxon>Araneae</taxon>
        <taxon>Araneomorphae</taxon>
        <taxon>Entelegynae</taxon>
        <taxon>Araneoidea</taxon>
        <taxon>Araneidae</taxon>
        <taxon>Araneus</taxon>
    </lineage>
</organism>
<accession>A0A4Y2FX71</accession>
<keyword evidence="2" id="KW-1185">Reference proteome</keyword>
<comment type="caution">
    <text evidence="1">The sequence shown here is derived from an EMBL/GenBank/DDBJ whole genome shotgun (WGS) entry which is preliminary data.</text>
</comment>
<gene>
    <name evidence="1" type="ORF">AVEN_225746_1</name>
</gene>
<proteinExistence type="predicted"/>
<dbReference type="EMBL" id="BGPR01001086">
    <property type="protein sequence ID" value="GBM44999.1"/>
    <property type="molecule type" value="Genomic_DNA"/>
</dbReference>